<protein>
    <submittedName>
        <fullName evidence="5">DUF4384 domain-containing protein</fullName>
    </submittedName>
</protein>
<dbReference type="InterPro" id="IPR050452">
    <property type="entry name" value="Metacaspase"/>
</dbReference>
<feature type="domain" description="DUF4384" evidence="4">
    <location>
        <begin position="102"/>
        <end position="180"/>
    </location>
</feature>
<dbReference type="PANTHER" id="PTHR48104">
    <property type="entry name" value="METACASPASE-4"/>
    <property type="match status" value="1"/>
</dbReference>
<feature type="region of interest" description="Disordered" evidence="1">
    <location>
        <begin position="493"/>
        <end position="524"/>
    </location>
</feature>
<feature type="transmembrane region" description="Helical" evidence="2">
    <location>
        <begin position="40"/>
        <end position="62"/>
    </location>
</feature>
<evidence type="ECO:0000256" key="2">
    <source>
        <dbReference type="SAM" id="Phobius"/>
    </source>
</evidence>
<keyword evidence="2" id="KW-1133">Transmembrane helix</keyword>
<dbReference type="PANTHER" id="PTHR48104:SF30">
    <property type="entry name" value="METACASPASE-1"/>
    <property type="match status" value="1"/>
</dbReference>
<accession>A0A7C4ARH6</accession>
<dbReference type="InterPro" id="IPR025493">
    <property type="entry name" value="DUF4384"/>
</dbReference>
<evidence type="ECO:0000313" key="5">
    <source>
        <dbReference type="EMBL" id="HGH60808.1"/>
    </source>
</evidence>
<keyword evidence="2" id="KW-0812">Transmembrane</keyword>
<dbReference type="GO" id="GO:0006508">
    <property type="term" value="P:proteolysis"/>
    <property type="evidence" value="ECO:0007669"/>
    <property type="project" value="InterPro"/>
</dbReference>
<comment type="caution">
    <text evidence="5">The sequence shown here is derived from an EMBL/GenBank/DDBJ whole genome shotgun (WGS) entry which is preliminary data.</text>
</comment>
<gene>
    <name evidence="5" type="ORF">ENV54_05860</name>
</gene>
<dbReference type="SUPFAM" id="SSF52129">
    <property type="entry name" value="Caspase-like"/>
    <property type="match status" value="1"/>
</dbReference>
<dbReference type="GO" id="GO:0004197">
    <property type="term" value="F:cysteine-type endopeptidase activity"/>
    <property type="evidence" value="ECO:0007669"/>
    <property type="project" value="InterPro"/>
</dbReference>
<dbReference type="GO" id="GO:0005737">
    <property type="term" value="C:cytoplasm"/>
    <property type="evidence" value="ECO:0007669"/>
    <property type="project" value="TreeGrafter"/>
</dbReference>
<evidence type="ECO:0000259" key="3">
    <source>
        <dbReference type="Pfam" id="PF00656"/>
    </source>
</evidence>
<sequence>MDTTAKRLVRVFSITDLVGMPMSARRLQDIRVWEGQQMSFCSRVGGVFLAVWLSCFLCLPVVGRTQECQTGKDWKDIYVLPSNPNPTNNIKITLQTDKARAQPGQQITVTFQADRDCYLTLMDMGTSGRIIRLWPNQYSGSDNFVRANVSRSFPGPGDPFLFQIGGPDGTERIIAYATSEKGKILTEEEFRSLQNSGFKEFLGGALDLANQFEKGLTSIAPGSSWGTAQVNVCIGSGSPGPPPSASGPSNYYVLALGGKYHNLKYTMKDARSFVDSMKARMGIPESNVRLVLGMDVTYENFVGGLNWLASRTQPQDTAVIYFSGHGTQIPDQPPLDEEDGRDEAFVFSTKGSRSVDWRTALREKLIMVDDEFNALVKKIPARKKIVVVDACHSGTIDKAMDADDDNFVIKYFPLLDPDTGKELPPVMIKSAAPNYGNDNEALLAACLDNEYSIESPGLRGGVFTHYLLKFVNQGAPDLEKAFEKAKEATIKYVRENRKPGDRVKSQTPSLTDPHGLTRQVKFSR</sequence>
<dbReference type="AlphaFoldDB" id="A0A7C4ARH6"/>
<dbReference type="Gene3D" id="3.40.50.1460">
    <property type="match status" value="1"/>
</dbReference>
<dbReference type="InterPro" id="IPR029030">
    <property type="entry name" value="Caspase-like_dom_sf"/>
</dbReference>
<feature type="compositionally biased region" description="Basic and acidic residues" evidence="1">
    <location>
        <begin position="493"/>
        <end position="504"/>
    </location>
</feature>
<name>A0A7C4ARH6_9BACT</name>
<dbReference type="Pfam" id="PF14326">
    <property type="entry name" value="DUF4384"/>
    <property type="match status" value="1"/>
</dbReference>
<dbReference type="Pfam" id="PF00656">
    <property type="entry name" value="Peptidase_C14"/>
    <property type="match status" value="1"/>
</dbReference>
<reference evidence="5" key="1">
    <citation type="journal article" date="2020" name="mSystems">
        <title>Genome- and Community-Level Interaction Insights into Carbon Utilization and Element Cycling Functions of Hydrothermarchaeota in Hydrothermal Sediment.</title>
        <authorList>
            <person name="Zhou Z."/>
            <person name="Liu Y."/>
            <person name="Xu W."/>
            <person name="Pan J."/>
            <person name="Luo Z.H."/>
            <person name="Li M."/>
        </authorList>
    </citation>
    <scope>NUCLEOTIDE SEQUENCE [LARGE SCALE GENOMIC DNA]</scope>
    <source>
        <strain evidence="5">SpSt-769</strain>
    </source>
</reference>
<keyword evidence="2" id="KW-0472">Membrane</keyword>
<evidence type="ECO:0000256" key="1">
    <source>
        <dbReference type="SAM" id="MobiDB-lite"/>
    </source>
</evidence>
<dbReference type="InterPro" id="IPR011600">
    <property type="entry name" value="Pept_C14_caspase"/>
</dbReference>
<evidence type="ECO:0000259" key="4">
    <source>
        <dbReference type="Pfam" id="PF14326"/>
    </source>
</evidence>
<feature type="domain" description="Peptidase C14 caspase" evidence="3">
    <location>
        <begin position="261"/>
        <end position="510"/>
    </location>
</feature>
<organism evidence="5">
    <name type="scientific">Desulfomonile tiedjei</name>
    <dbReference type="NCBI Taxonomy" id="2358"/>
    <lineage>
        <taxon>Bacteria</taxon>
        <taxon>Pseudomonadati</taxon>
        <taxon>Thermodesulfobacteriota</taxon>
        <taxon>Desulfomonilia</taxon>
        <taxon>Desulfomonilales</taxon>
        <taxon>Desulfomonilaceae</taxon>
        <taxon>Desulfomonile</taxon>
    </lineage>
</organism>
<proteinExistence type="predicted"/>
<dbReference type="EMBL" id="DTGT01000183">
    <property type="protein sequence ID" value="HGH60808.1"/>
    <property type="molecule type" value="Genomic_DNA"/>
</dbReference>